<dbReference type="EMBL" id="CP124537">
    <property type="protein sequence ID" value="WGV18353.1"/>
    <property type="molecule type" value="Genomic_DNA"/>
</dbReference>
<keyword evidence="1" id="KW-0614">Plasmid</keyword>
<dbReference type="Pfam" id="PF10741">
    <property type="entry name" value="T2SSM_b"/>
    <property type="match status" value="1"/>
</dbReference>
<dbReference type="RefSeq" id="WP_281470496.1">
    <property type="nucleotide sequence ID" value="NZ_CP124537.1"/>
</dbReference>
<geneLocation type="plasmid" evidence="1 2">
    <name>unnamed2</name>
</geneLocation>
<organism evidence="1 2">
    <name type="scientific">Fuscovulum ytuae</name>
    <dbReference type="NCBI Taxonomy" id="3042299"/>
    <lineage>
        <taxon>Bacteria</taxon>
        <taxon>Pseudomonadati</taxon>
        <taxon>Pseudomonadota</taxon>
        <taxon>Alphaproteobacteria</taxon>
        <taxon>Rhodobacterales</taxon>
        <taxon>Paracoccaceae</taxon>
        <taxon>Fuscovulum</taxon>
    </lineage>
</organism>
<reference evidence="1 2" key="1">
    <citation type="submission" date="2023-04" db="EMBL/GenBank/DDBJ databases">
        <title>YMD61, complete Genome.</title>
        <authorList>
            <person name="Zhang J."/>
        </authorList>
    </citation>
    <scope>NUCLEOTIDE SEQUENCE [LARGE SCALE GENOMIC DNA]</scope>
    <source>
        <strain evidence="1 2">YMD61</strain>
        <plasmid evidence="1 2">unnamed2</plasmid>
    </source>
</reference>
<sequence>MSGILAVPAALVGVAAVAGLFWVATAPIEEAIAEREARVAQIVAETAALRQRIAEFSAGVVVPNLPETALLPGATRVEAGLGLQERLASLANDQGVLLTGLQEGASPDGVTHPTVAVLAEGEGPYEDVVGFLAALEGQTPPLGLREVVLRPVAEGQQRVTLRLVVWAFAGGEAE</sequence>
<proteinExistence type="predicted"/>
<dbReference type="Proteomes" id="UP001230978">
    <property type="component" value="Plasmid unnamed2"/>
</dbReference>
<gene>
    <name evidence="1" type="ORF">QF092_19910</name>
</gene>
<dbReference type="InterPro" id="IPR034756">
    <property type="entry name" value="T2SSM_b"/>
</dbReference>
<accession>A0ABY8QBV5</accession>
<name>A0ABY8QBV5_9RHOB</name>
<evidence type="ECO:0000313" key="2">
    <source>
        <dbReference type="Proteomes" id="UP001230978"/>
    </source>
</evidence>
<evidence type="ECO:0000313" key="1">
    <source>
        <dbReference type="EMBL" id="WGV18353.1"/>
    </source>
</evidence>
<protein>
    <submittedName>
        <fullName evidence="1">GspMb/PilO family protein</fullName>
    </submittedName>
</protein>
<keyword evidence="2" id="KW-1185">Reference proteome</keyword>